<protein>
    <recommendedName>
        <fullName evidence="6">SGTA homodimerisation domain-containing protein</fullName>
    </recommendedName>
</protein>
<dbReference type="InterPro" id="IPR011990">
    <property type="entry name" value="TPR-like_helical_dom_sf"/>
</dbReference>
<keyword evidence="3 4" id="KW-0802">TPR repeat</keyword>
<dbReference type="GO" id="GO:0006620">
    <property type="term" value="P:post-translational protein targeting to endoplasmic reticulum membrane"/>
    <property type="evidence" value="ECO:0007669"/>
    <property type="project" value="TreeGrafter"/>
</dbReference>
<dbReference type="PANTHER" id="PTHR45831:SF2">
    <property type="entry name" value="LD24721P"/>
    <property type="match status" value="1"/>
</dbReference>
<feature type="repeat" description="TPR" evidence="4">
    <location>
        <begin position="154"/>
        <end position="187"/>
    </location>
</feature>
<evidence type="ECO:0000256" key="4">
    <source>
        <dbReference type="PROSITE-ProRule" id="PRU00339"/>
    </source>
</evidence>
<dbReference type="EnsemblMetazoa" id="XM_001952409.5">
    <property type="protein sequence ID" value="XP_001952444.1"/>
    <property type="gene ID" value="LOC100159892"/>
</dbReference>
<keyword evidence="8" id="KW-1185">Reference proteome</keyword>
<evidence type="ECO:0000259" key="6">
    <source>
        <dbReference type="Pfam" id="PF16546"/>
    </source>
</evidence>
<evidence type="ECO:0000313" key="7">
    <source>
        <dbReference type="EnsemblMetazoa" id="XP_001952444.1"/>
    </source>
</evidence>
<keyword evidence="2" id="KW-0677">Repeat</keyword>
<feature type="repeat" description="TPR" evidence="4">
    <location>
        <begin position="86"/>
        <end position="119"/>
    </location>
</feature>
<evidence type="ECO:0000256" key="5">
    <source>
        <dbReference type="SAM" id="MobiDB-lite"/>
    </source>
</evidence>
<organism evidence="7 8">
    <name type="scientific">Acyrthosiphon pisum</name>
    <name type="common">Pea aphid</name>
    <dbReference type="NCBI Taxonomy" id="7029"/>
    <lineage>
        <taxon>Eukaryota</taxon>
        <taxon>Metazoa</taxon>
        <taxon>Ecdysozoa</taxon>
        <taxon>Arthropoda</taxon>
        <taxon>Hexapoda</taxon>
        <taxon>Insecta</taxon>
        <taxon>Pterygota</taxon>
        <taxon>Neoptera</taxon>
        <taxon>Paraneoptera</taxon>
        <taxon>Hemiptera</taxon>
        <taxon>Sternorrhyncha</taxon>
        <taxon>Aphidomorpha</taxon>
        <taxon>Aphidoidea</taxon>
        <taxon>Aphididae</taxon>
        <taxon>Macrosiphini</taxon>
        <taxon>Acyrthosiphon</taxon>
    </lineage>
</organism>
<dbReference type="GO" id="GO:0016020">
    <property type="term" value="C:membrane"/>
    <property type="evidence" value="ECO:0007669"/>
    <property type="project" value="TreeGrafter"/>
</dbReference>
<comment type="similarity">
    <text evidence="1">Belongs to the SGT family.</text>
</comment>
<evidence type="ECO:0000256" key="2">
    <source>
        <dbReference type="ARBA" id="ARBA00022737"/>
    </source>
</evidence>
<dbReference type="GO" id="GO:0060090">
    <property type="term" value="F:molecular adaptor activity"/>
    <property type="evidence" value="ECO:0007669"/>
    <property type="project" value="TreeGrafter"/>
</dbReference>
<dbReference type="Pfam" id="PF00515">
    <property type="entry name" value="TPR_1"/>
    <property type="match status" value="2"/>
</dbReference>
<feature type="region of interest" description="Disordered" evidence="5">
    <location>
        <begin position="201"/>
        <end position="224"/>
    </location>
</feature>
<feature type="region of interest" description="Disordered" evidence="5">
    <location>
        <begin position="292"/>
        <end position="311"/>
    </location>
</feature>
<evidence type="ECO:0000256" key="3">
    <source>
        <dbReference type="ARBA" id="ARBA00022803"/>
    </source>
</evidence>
<reference evidence="7" key="2">
    <citation type="submission" date="2022-06" db="UniProtKB">
        <authorList>
            <consortium name="EnsemblMetazoa"/>
        </authorList>
    </citation>
    <scope>IDENTIFICATION</scope>
</reference>
<sequence>MEGKKKLALLIVNHLKTQLSNGSFSDESMESMEVAVQCIESAYNLHPTESDEIDVKLESIVKEYYQVREPAINEKSEISQFNKEQAEHHKKLGNDYMKMQHNDKAIESYTIAIKLNPLNPIYYCNRAAAFNAIGDYNSAIKDCQKAIELDSTYCKAYCRLGLAFSYLKDYKKAVSCYKKACELDPENQGYQRNYQLTLNNLLTNPGPPPSTPPSQSPNDPITATPNIMETAARIMNDNPEVSTVISNILGDVTNSGSDGLDRLMQVGQTIVTRLQTANPNLLDGLRMQFQNAQNEGQPPPHNGYHDDEPQS</sequence>
<dbReference type="RefSeq" id="XP_001952444.1">
    <property type="nucleotide sequence ID" value="XM_001952409.4"/>
</dbReference>
<dbReference type="InterPro" id="IPR047150">
    <property type="entry name" value="SGT"/>
</dbReference>
<dbReference type="Gene3D" id="1.20.5.420">
    <property type="entry name" value="Immunoglobulin FC, subunit C"/>
    <property type="match status" value="1"/>
</dbReference>
<feature type="compositionally biased region" description="Pro residues" evidence="5">
    <location>
        <begin position="205"/>
        <end position="215"/>
    </location>
</feature>
<dbReference type="PROSITE" id="PS50005">
    <property type="entry name" value="TPR"/>
    <property type="match status" value="3"/>
</dbReference>
<dbReference type="KEGG" id="api:100159892"/>
<dbReference type="OrthoDB" id="2335338at2759"/>
<dbReference type="GeneID" id="100159892"/>
<name>A0A8R2A992_ACYPI</name>
<evidence type="ECO:0000313" key="8">
    <source>
        <dbReference type="Proteomes" id="UP000007819"/>
    </source>
</evidence>
<dbReference type="PANTHER" id="PTHR45831">
    <property type="entry name" value="LD24721P"/>
    <property type="match status" value="1"/>
</dbReference>
<evidence type="ECO:0000256" key="1">
    <source>
        <dbReference type="ARBA" id="ARBA00008175"/>
    </source>
</evidence>
<dbReference type="PROSITE" id="PS50293">
    <property type="entry name" value="TPR_REGION"/>
    <property type="match status" value="1"/>
</dbReference>
<dbReference type="SMART" id="SM00028">
    <property type="entry name" value="TPR"/>
    <property type="match status" value="3"/>
</dbReference>
<reference evidence="8" key="1">
    <citation type="submission" date="2010-06" db="EMBL/GenBank/DDBJ databases">
        <authorList>
            <person name="Jiang H."/>
            <person name="Abraham K."/>
            <person name="Ali S."/>
            <person name="Alsbrooks S.L."/>
            <person name="Anim B.N."/>
            <person name="Anosike U.S."/>
            <person name="Attaway T."/>
            <person name="Bandaranaike D.P."/>
            <person name="Battles P.K."/>
            <person name="Bell S.N."/>
            <person name="Bell A.V."/>
            <person name="Beltran B."/>
            <person name="Bickham C."/>
            <person name="Bustamante Y."/>
            <person name="Caleb T."/>
            <person name="Canada A."/>
            <person name="Cardenas V."/>
            <person name="Carter K."/>
            <person name="Chacko J."/>
            <person name="Chandrabose M.N."/>
            <person name="Chavez D."/>
            <person name="Chavez A."/>
            <person name="Chen L."/>
            <person name="Chu H.-S."/>
            <person name="Claassen K.J."/>
            <person name="Cockrell R."/>
            <person name="Collins M."/>
            <person name="Cooper J.A."/>
            <person name="Cree A."/>
            <person name="Curry S.M."/>
            <person name="Da Y."/>
            <person name="Dao M.D."/>
            <person name="Das B."/>
            <person name="Davila M.-L."/>
            <person name="Davy-Carroll L."/>
            <person name="Denson S."/>
            <person name="Dinh H."/>
            <person name="Ebong V.E."/>
            <person name="Edwards J.R."/>
            <person name="Egan A."/>
            <person name="El-Daye J."/>
            <person name="Escobedo L."/>
            <person name="Fernandez S."/>
            <person name="Fernando P.R."/>
            <person name="Flagg N."/>
            <person name="Forbes L.D."/>
            <person name="Fowler R.G."/>
            <person name="Fu Q."/>
            <person name="Gabisi R.A."/>
            <person name="Ganer J."/>
            <person name="Garbino Pronczuk A."/>
            <person name="Garcia R.M."/>
            <person name="Garner T."/>
            <person name="Garrett T.E."/>
            <person name="Gonzalez D.A."/>
            <person name="Hamid H."/>
            <person name="Hawkins E.S."/>
            <person name="Hirani K."/>
            <person name="Hogues M.E."/>
            <person name="Hollins B."/>
            <person name="Hsiao C.-H."/>
            <person name="Jabil R."/>
            <person name="James M.L."/>
            <person name="Jhangiani S.N."/>
            <person name="Johnson B."/>
            <person name="Johnson Q."/>
            <person name="Joshi V."/>
            <person name="Kalu J.B."/>
            <person name="Kam C."/>
            <person name="Kashfia A."/>
            <person name="Keebler J."/>
            <person name="Kisamo H."/>
            <person name="Kovar C.L."/>
            <person name="Lago L.A."/>
            <person name="Lai C.-Y."/>
            <person name="Laidlaw J."/>
            <person name="Lara F."/>
            <person name="Le T.-K."/>
            <person name="Lee S.L."/>
            <person name="Legall F.H."/>
            <person name="Lemon S.J."/>
            <person name="Lewis L.R."/>
            <person name="Li B."/>
            <person name="Liu Y."/>
            <person name="Liu Y.-S."/>
            <person name="Lopez J."/>
            <person name="Lozado R.J."/>
            <person name="Lu J."/>
            <person name="Madu R.C."/>
            <person name="Maheshwari M."/>
            <person name="Maheshwari R."/>
            <person name="Malloy K."/>
            <person name="Martinez E."/>
            <person name="Mathew T."/>
            <person name="Mercado I.C."/>
            <person name="Mercado C."/>
            <person name="Meyer B."/>
            <person name="Montgomery K."/>
            <person name="Morgan M.B."/>
            <person name="Munidasa M."/>
            <person name="Nazareth L.V."/>
            <person name="Nelson J."/>
            <person name="Ng B.M."/>
            <person name="Nguyen N.B."/>
            <person name="Nguyen P.Q."/>
            <person name="Nguyen T."/>
            <person name="Obregon M."/>
            <person name="Okwuonu G.O."/>
            <person name="Onwere C.G."/>
            <person name="Orozco G."/>
            <person name="Parra A."/>
            <person name="Patel S."/>
            <person name="Patil S."/>
            <person name="Perez A."/>
            <person name="Perez Y."/>
            <person name="Pham C."/>
            <person name="Primus E.L."/>
            <person name="Pu L.-L."/>
            <person name="Puazo M."/>
            <person name="Qin X."/>
            <person name="Quiroz J.B."/>
            <person name="Reese J."/>
            <person name="Richards S."/>
            <person name="Rives C.M."/>
            <person name="Robberts R."/>
            <person name="Ruiz S.J."/>
            <person name="Ruiz M.J."/>
            <person name="Santibanez J."/>
            <person name="Schneider B.W."/>
            <person name="Sisson I."/>
            <person name="Smith M."/>
            <person name="Sodergren E."/>
            <person name="Song X.-Z."/>
            <person name="Song B.B."/>
            <person name="Summersgill H."/>
            <person name="Thelus R."/>
            <person name="Thornton R.D."/>
            <person name="Trejos Z.Y."/>
            <person name="Usmani K."/>
            <person name="Vattathil S."/>
            <person name="Villasana D."/>
            <person name="Walker D.L."/>
            <person name="Wang S."/>
            <person name="Wang K."/>
            <person name="White C.S."/>
            <person name="Williams A.C."/>
            <person name="Williamson J."/>
            <person name="Wilson K."/>
            <person name="Woghiren I.O."/>
            <person name="Woodworth J.R."/>
            <person name="Worley K.C."/>
            <person name="Wright R.A."/>
            <person name="Wu W."/>
            <person name="Young L."/>
            <person name="Zhang L."/>
            <person name="Zhang J."/>
            <person name="Zhu Y."/>
            <person name="Muzny D.M."/>
            <person name="Weinstock G."/>
            <person name="Gibbs R.A."/>
        </authorList>
    </citation>
    <scope>NUCLEOTIDE SEQUENCE [LARGE SCALE GENOMIC DNA]</scope>
    <source>
        <strain evidence="8">LSR1</strain>
    </source>
</reference>
<dbReference type="InterPro" id="IPR032374">
    <property type="entry name" value="SGTA_dimer"/>
</dbReference>
<feature type="repeat" description="TPR" evidence="4">
    <location>
        <begin position="120"/>
        <end position="153"/>
    </location>
</feature>
<dbReference type="AlphaFoldDB" id="A0A8R2A992"/>
<dbReference type="OMA" id="LAIKDCH"/>
<dbReference type="Pfam" id="PF16546">
    <property type="entry name" value="SGTA_dimer"/>
    <property type="match status" value="1"/>
</dbReference>
<proteinExistence type="inferred from homology"/>
<dbReference type="Gene3D" id="1.25.40.10">
    <property type="entry name" value="Tetratricopeptide repeat domain"/>
    <property type="match status" value="1"/>
</dbReference>
<dbReference type="GO" id="GO:0072380">
    <property type="term" value="C:TRC complex"/>
    <property type="evidence" value="ECO:0007669"/>
    <property type="project" value="TreeGrafter"/>
</dbReference>
<dbReference type="InterPro" id="IPR019734">
    <property type="entry name" value="TPR_rpt"/>
</dbReference>
<dbReference type="Proteomes" id="UP000007819">
    <property type="component" value="Chromosome X"/>
</dbReference>
<dbReference type="SUPFAM" id="SSF48452">
    <property type="entry name" value="TPR-like"/>
    <property type="match status" value="1"/>
</dbReference>
<feature type="domain" description="SGTA homodimerisation" evidence="6">
    <location>
        <begin position="4"/>
        <end position="53"/>
    </location>
</feature>
<accession>A0A8R2A992</accession>